<dbReference type="Proteomes" id="UP001155163">
    <property type="component" value="Unassembled WGS sequence"/>
</dbReference>
<gene>
    <name evidence="3" type="ORF">M1B34_02060</name>
    <name evidence="4" type="ORF">M1B35_06540</name>
</gene>
<evidence type="ECO:0000256" key="1">
    <source>
        <dbReference type="SAM" id="MobiDB-lite"/>
    </source>
</evidence>
<sequence length="72" mass="7670">MKLSKLVFAGLFIFTANTALAEGGSERAQEYLAQFQLRQAQIHGAEQTAPGIEATAQAENDESIQSGNKSEG</sequence>
<feature type="compositionally biased region" description="Polar residues" evidence="1">
    <location>
        <begin position="63"/>
        <end position="72"/>
    </location>
</feature>
<evidence type="ECO:0000256" key="2">
    <source>
        <dbReference type="SAM" id="SignalP"/>
    </source>
</evidence>
<dbReference type="Proteomes" id="UP001155059">
    <property type="component" value="Unassembled WGS sequence"/>
</dbReference>
<keyword evidence="2" id="KW-0732">Signal</keyword>
<protein>
    <recommendedName>
        <fullName evidence="7">Secreted protein</fullName>
    </recommendedName>
</protein>
<proteinExistence type="predicted"/>
<evidence type="ECO:0000313" key="3">
    <source>
        <dbReference type="EMBL" id="MCK9796560.1"/>
    </source>
</evidence>
<comment type="caution">
    <text evidence="3">The sequence shown here is derived from an EMBL/GenBank/DDBJ whole genome shotgun (WGS) entry which is preliminary data.</text>
</comment>
<dbReference type="RefSeq" id="WP_123333039.1">
    <property type="nucleotide sequence ID" value="NZ_JALQCW010000004.1"/>
</dbReference>
<organism evidence="3 5">
    <name type="scientific">Pseudomonas morbosilactucae</name>
    <dbReference type="NCBI Taxonomy" id="2938197"/>
    <lineage>
        <taxon>Bacteria</taxon>
        <taxon>Pseudomonadati</taxon>
        <taxon>Pseudomonadota</taxon>
        <taxon>Gammaproteobacteria</taxon>
        <taxon>Pseudomonadales</taxon>
        <taxon>Pseudomonadaceae</taxon>
        <taxon>Pseudomonas</taxon>
    </lineage>
</organism>
<name>A0A9X1YQH9_9PSED</name>
<reference evidence="5 6" key="1">
    <citation type="journal article" date="2022" name="Int. J. Syst. Evol. Microbiol.">
        <title>Pseudomonas aegrilactucae sp. nov. and Pseudomonas morbosilactucae sp. nov., pathogens causing bacterial rot of lettuce in Japan.</title>
        <authorList>
            <person name="Sawada H."/>
            <person name="Fujikawa T."/>
            <person name="Satou M."/>
        </authorList>
    </citation>
    <scope>NUCLEOTIDE SEQUENCE [LARGE SCALE GENOMIC DNA]</scope>
    <source>
        <strain evidence="3 5">MAFF 302030</strain>
        <strain evidence="4 6">MAFF 302046</strain>
    </source>
</reference>
<accession>A0A9X1YQH9</accession>
<dbReference type="EMBL" id="JALQCW010000004">
    <property type="protein sequence ID" value="MCK9796560.1"/>
    <property type="molecule type" value="Genomic_DNA"/>
</dbReference>
<feature type="chain" id="PRO_5040873620" description="Secreted protein" evidence="2">
    <location>
        <begin position="22"/>
        <end position="72"/>
    </location>
</feature>
<evidence type="ECO:0000313" key="6">
    <source>
        <dbReference type="Proteomes" id="UP001155163"/>
    </source>
</evidence>
<evidence type="ECO:0008006" key="7">
    <source>
        <dbReference type="Google" id="ProtNLM"/>
    </source>
</evidence>
<dbReference type="AlphaFoldDB" id="A0A9X1YQH9"/>
<feature type="signal peptide" evidence="2">
    <location>
        <begin position="1"/>
        <end position="21"/>
    </location>
</feature>
<dbReference type="EMBL" id="JALQCX010000010">
    <property type="protein sequence ID" value="MCK9813808.1"/>
    <property type="molecule type" value="Genomic_DNA"/>
</dbReference>
<evidence type="ECO:0000313" key="5">
    <source>
        <dbReference type="Proteomes" id="UP001155059"/>
    </source>
</evidence>
<reference evidence="5 6" key="2">
    <citation type="journal article" date="2023" name="Plant Pathol.">
        <title>Dismantling and reorganizing Pseudomonas marginalis sensu#lato.</title>
        <authorList>
            <person name="Sawada H."/>
            <person name="Fujikawa T."/>
            <person name="Satou M."/>
        </authorList>
    </citation>
    <scope>NUCLEOTIDE SEQUENCE [LARGE SCALE GENOMIC DNA]</scope>
    <source>
        <strain evidence="3 5">MAFF 302030</strain>
        <strain evidence="4 6">MAFF 302046</strain>
    </source>
</reference>
<feature type="region of interest" description="Disordered" evidence="1">
    <location>
        <begin position="46"/>
        <end position="72"/>
    </location>
</feature>
<keyword evidence="6" id="KW-1185">Reference proteome</keyword>
<evidence type="ECO:0000313" key="4">
    <source>
        <dbReference type="EMBL" id="MCK9813808.1"/>
    </source>
</evidence>